<evidence type="ECO:0000256" key="6">
    <source>
        <dbReference type="ARBA" id="ARBA00023203"/>
    </source>
</evidence>
<dbReference type="GO" id="GO:0034314">
    <property type="term" value="P:Arp2/3 complex-mediated actin nucleation"/>
    <property type="evidence" value="ECO:0007669"/>
    <property type="project" value="InterPro"/>
</dbReference>
<dbReference type="Proteomes" id="UP000045706">
    <property type="component" value="Unassembled WGS sequence"/>
</dbReference>
<gene>
    <name evidence="11" type="ORF">BN1723_018696</name>
</gene>
<dbReference type="EMBL" id="CVQI01031612">
    <property type="protein sequence ID" value="CRK38814.1"/>
    <property type="molecule type" value="Genomic_DNA"/>
</dbReference>
<evidence type="ECO:0000256" key="9">
    <source>
        <dbReference type="ARBA" id="ARBA00041789"/>
    </source>
</evidence>
<organism evidence="11 12">
    <name type="scientific">Verticillium longisporum</name>
    <name type="common">Verticillium dahliae var. longisporum</name>
    <dbReference type="NCBI Taxonomy" id="100787"/>
    <lineage>
        <taxon>Eukaryota</taxon>
        <taxon>Fungi</taxon>
        <taxon>Dikarya</taxon>
        <taxon>Ascomycota</taxon>
        <taxon>Pezizomycotina</taxon>
        <taxon>Sordariomycetes</taxon>
        <taxon>Hypocreomycetidae</taxon>
        <taxon>Glomerellales</taxon>
        <taxon>Plectosphaerellaceae</taxon>
        <taxon>Verticillium</taxon>
    </lineage>
</organism>
<feature type="region of interest" description="Disordered" evidence="10">
    <location>
        <begin position="1024"/>
        <end position="1048"/>
    </location>
</feature>
<evidence type="ECO:0000256" key="8">
    <source>
        <dbReference type="ARBA" id="ARBA00041244"/>
    </source>
</evidence>
<feature type="region of interest" description="Disordered" evidence="10">
    <location>
        <begin position="987"/>
        <end position="1010"/>
    </location>
</feature>
<accession>A0A0G4MXG8</accession>
<feature type="non-terminal residue" evidence="11">
    <location>
        <position position="1129"/>
    </location>
</feature>
<name>A0A0G4MXG8_VERLO</name>
<keyword evidence="4" id="KW-0853">WD repeat</keyword>
<evidence type="ECO:0000313" key="11">
    <source>
        <dbReference type="EMBL" id="CRK38814.1"/>
    </source>
</evidence>
<dbReference type="SUPFAM" id="SSF50978">
    <property type="entry name" value="WD40 repeat-like"/>
    <property type="match status" value="1"/>
</dbReference>
<sequence>DRNALVWEPSPSGYKPTLVLLRISRAATFVRWSPDETKFAVGSGDRLIAVCYFEEENDWWVSKHLKKPIRSTITSVAWHPNSVLLAAGSADAHARVFSAFIKGNDARPEPSVWGERLPFNTVCGEYLNNSAGWVHSVAFSPSGDALAFTAHDSSITVVYPNGADQPPKAVLNIATQLLPFMSLLWSSEDEIIAAGYDCEAFRFKGSESGWQLAGSLESKGRPGLGEAREESALNMFRQMDLKGKTQDDTKLKTVHQNTISTIRPYESSGGNVTKISSTGVDGRIIYDRDMSQQRSPSDFIYERPSVTPMMNTHAYDSFCEHLPSAPPANTPLEVYSPNWRLGQYPRGQVLDGQGEDTNIGVPYTTCQVPSKSSPFPIWTATTNQATHGLGFDGQSEGFKQVPAAAAQPFCPPHSHRNDPYQPQMMNINMNEHIHKTHQAPSPMSITSNIAATVLPSGEAHHRDGRLSCSTTTVSVDNASSSNPASDVHTICLLATETYLSERRANWRLRGGGRVSRQRPQRPSSSPRGSRWVPYVPPSQDSDGEHGHRRRRSSTGERPTGSLLGNVSRISTALWKQAMRDRLYVLRSERMALENMGQLLDWAETIAEGDKGEEMEPMRVLTAGRNLCAWLGDEVGVEMMEALDVLDQGSRSFADFLETEMRSAYYVRGATRPPDQVQSSFARYTKDAVTAALAEKASQLYEEAWSTEDSASSELPLVTPLSSVFSAMNTPMTSRRSTSNDAGGLLGELVRVYRRLRDTVQMNGFQTRHPVDPREMRERDEIIYSDVLVRVYLDPYIAHYNKNQREESETAYRKKMARRTGKTVEEIVYEPKLRPIPSGLFKDLSAFTGAGMFAQTIYYSLLYPLVAAKFTPTVPGTRIETFLQVVLHLVLIAVSEDHTNEDDMTEESLKSFISIALSRPARSNFLPEAPNAKTIVALLDMMSTKEEFKACHPRIGLILKRMRQKRPRSFENAYMRLGVSVDRIETASPANNSAEEERERKKKAALSRQAKVMAQFQQQQKSFMDNQGDVDWGSDLEDDDALKPTEDRKNTWKYPTGTCILCQEDTDDRRLYGTFALFNQSSILRQTDLQDPDFVREAFHTPANLDRSAEDIRPFGVAHENRQEVTKVGA</sequence>
<dbReference type="GO" id="GO:0005885">
    <property type="term" value="C:Arp2/3 protein complex"/>
    <property type="evidence" value="ECO:0007669"/>
    <property type="project" value="InterPro"/>
</dbReference>
<keyword evidence="6" id="KW-0009">Actin-binding</keyword>
<evidence type="ECO:0000256" key="7">
    <source>
        <dbReference type="ARBA" id="ARBA00023212"/>
    </source>
</evidence>
<evidence type="ECO:0000256" key="4">
    <source>
        <dbReference type="ARBA" id="ARBA00022574"/>
    </source>
</evidence>
<evidence type="ECO:0000256" key="5">
    <source>
        <dbReference type="ARBA" id="ARBA00022737"/>
    </source>
</evidence>
<keyword evidence="7" id="KW-0206">Cytoskeleton</keyword>
<dbReference type="InterPro" id="IPR017383">
    <property type="entry name" value="ARPC1"/>
</dbReference>
<feature type="compositionally biased region" description="Low complexity" evidence="10">
    <location>
        <begin position="520"/>
        <end position="533"/>
    </location>
</feature>
<dbReference type="PANTHER" id="PTHR10709">
    <property type="entry name" value="ACTIN-RELATED PROTEIN 2/3 COMPLEX SUBUNIT 1"/>
    <property type="match status" value="1"/>
</dbReference>
<dbReference type="PANTHER" id="PTHR10709:SF2">
    <property type="entry name" value="ACTIN-RELATED PROTEIN 2_3 COMPLEX SUBUNIT"/>
    <property type="match status" value="1"/>
</dbReference>
<comment type="subcellular location">
    <subcellularLocation>
        <location evidence="1">Cytoplasm</location>
        <location evidence="1">Cytoskeleton</location>
    </subcellularLocation>
</comment>
<proteinExistence type="inferred from homology"/>
<dbReference type="Gene3D" id="2.130.10.10">
    <property type="entry name" value="YVTN repeat-like/Quinoprotein amine dehydrogenase"/>
    <property type="match status" value="1"/>
</dbReference>
<keyword evidence="5" id="KW-0677">Repeat</keyword>
<dbReference type="Pfam" id="PF00400">
    <property type="entry name" value="WD40"/>
    <property type="match status" value="1"/>
</dbReference>
<feature type="non-terminal residue" evidence="11">
    <location>
        <position position="1"/>
    </location>
</feature>
<evidence type="ECO:0000256" key="2">
    <source>
        <dbReference type="ARBA" id="ARBA00006260"/>
    </source>
</evidence>
<reference evidence="12" key="1">
    <citation type="submission" date="2015-05" db="EMBL/GenBank/DDBJ databases">
        <authorList>
            <person name="Fogelqvist Johan"/>
        </authorList>
    </citation>
    <scope>NUCLEOTIDE SEQUENCE [LARGE SCALE GENOMIC DNA]</scope>
</reference>
<comment type="similarity">
    <text evidence="2">Belongs to the WD repeat ARPC1 family.</text>
</comment>
<protein>
    <recommendedName>
        <fullName evidence="8">Arp2/3 complex 41 kDa subunit</fullName>
    </recommendedName>
    <alternativeName>
        <fullName evidence="9">p41-ARC</fullName>
    </alternativeName>
</protein>
<evidence type="ECO:0000313" key="12">
    <source>
        <dbReference type="Proteomes" id="UP000045706"/>
    </source>
</evidence>
<dbReference type="InterPro" id="IPR036322">
    <property type="entry name" value="WD40_repeat_dom_sf"/>
</dbReference>
<feature type="region of interest" description="Disordered" evidence="10">
    <location>
        <begin position="510"/>
        <end position="563"/>
    </location>
</feature>
<dbReference type="AlphaFoldDB" id="A0A0G4MXG8"/>
<evidence type="ECO:0000256" key="10">
    <source>
        <dbReference type="SAM" id="MobiDB-lite"/>
    </source>
</evidence>
<dbReference type="InterPro" id="IPR001680">
    <property type="entry name" value="WD40_rpt"/>
</dbReference>
<keyword evidence="3" id="KW-0963">Cytoplasm</keyword>
<dbReference type="GO" id="GO:0051015">
    <property type="term" value="F:actin filament binding"/>
    <property type="evidence" value="ECO:0007669"/>
    <property type="project" value="TreeGrafter"/>
</dbReference>
<dbReference type="SMART" id="SM00320">
    <property type="entry name" value="WD40"/>
    <property type="match status" value="3"/>
</dbReference>
<dbReference type="InterPro" id="IPR015943">
    <property type="entry name" value="WD40/YVTN_repeat-like_dom_sf"/>
</dbReference>
<evidence type="ECO:0000256" key="3">
    <source>
        <dbReference type="ARBA" id="ARBA00022490"/>
    </source>
</evidence>
<evidence type="ECO:0000256" key="1">
    <source>
        <dbReference type="ARBA" id="ARBA00004245"/>
    </source>
</evidence>